<organism evidence="7 8">
    <name type="scientific">Aspergillus awamori</name>
    <name type="common">Black koji mold</name>
    <dbReference type="NCBI Taxonomy" id="105351"/>
    <lineage>
        <taxon>Eukaryota</taxon>
        <taxon>Fungi</taxon>
        <taxon>Dikarya</taxon>
        <taxon>Ascomycota</taxon>
        <taxon>Pezizomycotina</taxon>
        <taxon>Eurotiomycetes</taxon>
        <taxon>Eurotiomycetidae</taxon>
        <taxon>Eurotiales</taxon>
        <taxon>Aspergillaceae</taxon>
        <taxon>Aspergillus</taxon>
    </lineage>
</organism>
<sequence length="545" mass="59809">MSTQPPSPHVGVIVNPSARRAACDQCHTQKLRCTKLEDCTVCVRCQRLNRQCIWSPPSRSGRPVRTTAKETLMRRSGRSELNAREKRPKRSSNILDMTPEESDPSDGARENVLHSNPGNTLPPPSPPPLGGIGEVPRSSRPPSIAEWNMSDIFTFPSPRDSSRENLCPPWWVSDSVVPSMPNLTEYFQLPVNGSASPGDQPGIPEDRSAPSGLESLRDITRELSNVNLSLLDLEQSLHAEPWGPMFASPAAVIAKLSACGSGDQLDGTLAHGYPLIEIFKHTQRFIDIAKQTSVYFASLPTTSASTSTSSSTGQPSSHPDSNDTSSQGSSPFSPQVDGHLPYPASSTSTTRGNRLVRTASSCDSPTALLFTAGYARILDIYLTVLTQTSHFVHALSVQSRSGGPDYRQRMHPVIPPLQWGGFRPANYGALQILMIIQVISYLLTEVERALGVDEWEHEVMMREQSQSAERRSHSYPQVHGQSCRSDDFEGDSVVRSGRRLLSPAMIELVAQGEESGNNDCQRGKIGVLRRELRQLKKEIETSMHI</sequence>
<feature type="compositionally biased region" description="Polar residues" evidence="5">
    <location>
        <begin position="322"/>
        <end position="333"/>
    </location>
</feature>
<dbReference type="GO" id="GO:0003677">
    <property type="term" value="F:DNA binding"/>
    <property type="evidence" value="ECO:0007669"/>
    <property type="project" value="UniProtKB-KW"/>
</dbReference>
<dbReference type="PROSITE" id="PS00463">
    <property type="entry name" value="ZN2_CY6_FUNGAL_1"/>
    <property type="match status" value="1"/>
</dbReference>
<keyword evidence="8" id="KW-1185">Reference proteome</keyword>
<dbReference type="InterPro" id="IPR001138">
    <property type="entry name" value="Zn2Cys6_DnaBD"/>
</dbReference>
<feature type="region of interest" description="Disordered" evidence="5">
    <location>
        <begin position="190"/>
        <end position="211"/>
    </location>
</feature>
<dbReference type="GO" id="GO:0008270">
    <property type="term" value="F:zinc ion binding"/>
    <property type="evidence" value="ECO:0007669"/>
    <property type="project" value="InterPro"/>
</dbReference>
<gene>
    <name evidence="7" type="ORF">AAWM_09201</name>
</gene>
<name>A0A401L492_ASPAW</name>
<evidence type="ECO:0000256" key="2">
    <source>
        <dbReference type="ARBA" id="ARBA00023125"/>
    </source>
</evidence>
<dbReference type="EMBL" id="BDHI01000028">
    <property type="protein sequence ID" value="GCB26316.1"/>
    <property type="molecule type" value="Genomic_DNA"/>
</dbReference>
<dbReference type="GO" id="GO:0000981">
    <property type="term" value="F:DNA-binding transcription factor activity, RNA polymerase II-specific"/>
    <property type="evidence" value="ECO:0007669"/>
    <property type="project" value="InterPro"/>
</dbReference>
<feature type="compositionally biased region" description="Pro residues" evidence="5">
    <location>
        <begin position="120"/>
        <end position="129"/>
    </location>
</feature>
<feature type="compositionally biased region" description="Low complexity" evidence="5">
    <location>
        <begin position="303"/>
        <end position="319"/>
    </location>
</feature>
<evidence type="ECO:0000256" key="1">
    <source>
        <dbReference type="ARBA" id="ARBA00023015"/>
    </source>
</evidence>
<feature type="region of interest" description="Disordered" evidence="5">
    <location>
        <begin position="463"/>
        <end position="489"/>
    </location>
</feature>
<evidence type="ECO:0000313" key="8">
    <source>
        <dbReference type="Proteomes" id="UP000286921"/>
    </source>
</evidence>
<evidence type="ECO:0000256" key="3">
    <source>
        <dbReference type="ARBA" id="ARBA00023163"/>
    </source>
</evidence>
<keyword evidence="4" id="KW-0539">Nucleus</keyword>
<evidence type="ECO:0000256" key="4">
    <source>
        <dbReference type="ARBA" id="ARBA00023242"/>
    </source>
</evidence>
<dbReference type="STRING" id="105351.A0A401L492"/>
<feature type="region of interest" description="Disordered" evidence="5">
    <location>
        <begin position="55"/>
        <end position="143"/>
    </location>
</feature>
<dbReference type="PROSITE" id="PS50048">
    <property type="entry name" value="ZN2_CY6_FUNGAL_2"/>
    <property type="match status" value="1"/>
</dbReference>
<dbReference type="AlphaFoldDB" id="A0A401L492"/>
<keyword evidence="1" id="KW-0805">Transcription regulation</keyword>
<dbReference type="SUPFAM" id="SSF57701">
    <property type="entry name" value="Zn2/Cys6 DNA-binding domain"/>
    <property type="match status" value="1"/>
</dbReference>
<dbReference type="CDD" id="cd00067">
    <property type="entry name" value="GAL4"/>
    <property type="match status" value="1"/>
</dbReference>
<protein>
    <submittedName>
        <fullName evidence="7">Transcription factor ACEII</fullName>
    </submittedName>
</protein>
<dbReference type="Gene3D" id="4.10.240.10">
    <property type="entry name" value="Zn(2)-C6 fungal-type DNA-binding domain"/>
    <property type="match status" value="1"/>
</dbReference>
<keyword evidence="3" id="KW-0804">Transcription</keyword>
<feature type="compositionally biased region" description="Basic and acidic residues" evidence="5">
    <location>
        <begin position="67"/>
        <end position="85"/>
    </location>
</feature>
<dbReference type="SMART" id="SM00066">
    <property type="entry name" value="GAL4"/>
    <property type="match status" value="1"/>
</dbReference>
<evidence type="ECO:0000256" key="5">
    <source>
        <dbReference type="SAM" id="MobiDB-lite"/>
    </source>
</evidence>
<feature type="region of interest" description="Disordered" evidence="5">
    <location>
        <begin position="303"/>
        <end position="357"/>
    </location>
</feature>
<comment type="caution">
    <text evidence="7">The sequence shown here is derived from an EMBL/GenBank/DDBJ whole genome shotgun (WGS) entry which is preliminary data.</text>
</comment>
<dbReference type="Proteomes" id="UP000286921">
    <property type="component" value="Unassembled WGS sequence"/>
</dbReference>
<reference evidence="7 8" key="1">
    <citation type="submission" date="2016-09" db="EMBL/GenBank/DDBJ databases">
        <title>Aspergillus awamori IFM 58123T.</title>
        <authorList>
            <person name="Kusuya Y."/>
            <person name="Shimizu M."/>
            <person name="Takahashi H."/>
            <person name="Yaguchi T."/>
        </authorList>
    </citation>
    <scope>NUCLEOTIDE SEQUENCE [LARGE SCALE GENOMIC DNA]</scope>
    <source>
        <strain evidence="7 8">IFM 58123</strain>
    </source>
</reference>
<feature type="compositionally biased region" description="Polar residues" evidence="5">
    <location>
        <begin position="344"/>
        <end position="357"/>
    </location>
</feature>
<evidence type="ECO:0000259" key="6">
    <source>
        <dbReference type="PROSITE" id="PS50048"/>
    </source>
</evidence>
<keyword evidence="2" id="KW-0238">DNA-binding</keyword>
<proteinExistence type="predicted"/>
<evidence type="ECO:0000313" key="7">
    <source>
        <dbReference type="EMBL" id="GCB26316.1"/>
    </source>
</evidence>
<dbReference type="InterPro" id="IPR036864">
    <property type="entry name" value="Zn2-C6_fun-type_DNA-bd_sf"/>
</dbReference>
<accession>A0A401L492</accession>
<feature type="domain" description="Zn(2)-C6 fungal-type" evidence="6">
    <location>
        <begin position="22"/>
        <end position="54"/>
    </location>
</feature>